<comment type="subcellular location">
    <subcellularLocation>
        <location evidence="3">Cell membrane</location>
        <location evidence="3">Sarcolemma</location>
        <topology evidence="3">Single-pass type II membrane protein</topology>
    </subcellularLocation>
    <subcellularLocation>
        <location evidence="2">Cytoplasm</location>
        <location evidence="2">Cytoskeleton</location>
    </subcellularLocation>
</comment>
<evidence type="ECO:0000256" key="8">
    <source>
        <dbReference type="ARBA" id="ARBA00022692"/>
    </source>
</evidence>
<evidence type="ECO:0000256" key="10">
    <source>
        <dbReference type="ARBA" id="ARBA00022989"/>
    </source>
</evidence>
<keyword evidence="11 16" id="KW-0472">Membrane</keyword>
<keyword evidence="18" id="KW-1185">Reference proteome</keyword>
<dbReference type="RefSeq" id="XP_038058712.1">
    <property type="nucleotide sequence ID" value="XM_038202784.1"/>
</dbReference>
<dbReference type="GO" id="GO:0042383">
    <property type="term" value="C:sarcolemma"/>
    <property type="evidence" value="ECO:0007669"/>
    <property type="project" value="UniProtKB-SubCell"/>
</dbReference>
<evidence type="ECO:0000256" key="12">
    <source>
        <dbReference type="ARBA" id="ARBA00023157"/>
    </source>
</evidence>
<evidence type="ECO:0000313" key="18">
    <source>
        <dbReference type="Proteomes" id="UP000887568"/>
    </source>
</evidence>
<sequence>MRMSKQCDRSMLLEHTFRIFLGVYTPRKIRKKRCKWYSSQYPSRLTYIVLENGSSLSDYWKEEMATSAYQRGTNGHQSMLEKSLERRRVNKEHNSNFRAGHVPVHEEHLHKTGLRGRKRYFAYCFLAMVYITAVGNLVITALMMWTLRIDMNGLQSLQFLRGGLVRFLDEVDIDTVVTSHGEIGGFMGQDLEISGQRSTVRVVAHEKPAASVEVSNGETIMRGQKGLKVISPRSGATIFHTDASKEAILPTKMDTMQSSLITANKIVSDTEEDLRIMSNASVELLGSEVLQLSSKQLNADARDILITSMSTLILDGSVGTFLNTTLLPKASGSVGNRPKATVFKLCVCKTSGRVFQVRVQSGVQHPCANLDSSFNLCT</sequence>
<evidence type="ECO:0000256" key="16">
    <source>
        <dbReference type="SAM" id="Phobius"/>
    </source>
</evidence>
<dbReference type="InterPro" id="IPR006875">
    <property type="entry name" value="Sarcoglycan"/>
</dbReference>
<proteinExistence type="inferred from homology"/>
<feature type="transmembrane region" description="Helical" evidence="16">
    <location>
        <begin position="120"/>
        <end position="145"/>
    </location>
</feature>
<dbReference type="CTD" id="6443"/>
<keyword evidence="13" id="KW-0325">Glycoprotein</keyword>
<evidence type="ECO:0000256" key="6">
    <source>
        <dbReference type="ARBA" id="ARBA00022475"/>
    </source>
</evidence>
<keyword evidence="7" id="KW-0963">Cytoplasm</keyword>
<dbReference type="GO" id="GO:0007517">
    <property type="term" value="P:muscle organ development"/>
    <property type="evidence" value="ECO:0007669"/>
    <property type="project" value="InterPro"/>
</dbReference>
<evidence type="ECO:0000256" key="2">
    <source>
        <dbReference type="ARBA" id="ARBA00004245"/>
    </source>
</evidence>
<dbReference type="Pfam" id="PF04790">
    <property type="entry name" value="Sarcoglycan_1"/>
    <property type="match status" value="1"/>
</dbReference>
<dbReference type="GO" id="GO:0016012">
    <property type="term" value="C:sarcoglycan complex"/>
    <property type="evidence" value="ECO:0007669"/>
    <property type="project" value="InterPro"/>
</dbReference>
<protein>
    <recommendedName>
        <fullName evidence="5">Beta-sarcoglycan</fullName>
    </recommendedName>
</protein>
<reference evidence="17" key="1">
    <citation type="submission" date="2022-11" db="UniProtKB">
        <authorList>
            <consortium name="EnsemblMetazoa"/>
        </authorList>
    </citation>
    <scope>IDENTIFICATION</scope>
</reference>
<evidence type="ECO:0000256" key="13">
    <source>
        <dbReference type="ARBA" id="ARBA00023180"/>
    </source>
</evidence>
<evidence type="ECO:0000256" key="7">
    <source>
        <dbReference type="ARBA" id="ARBA00022490"/>
    </source>
</evidence>
<evidence type="ECO:0000256" key="9">
    <source>
        <dbReference type="ARBA" id="ARBA00022968"/>
    </source>
</evidence>
<accession>A0A914A4D5</accession>
<evidence type="ECO:0000256" key="15">
    <source>
        <dbReference type="ARBA" id="ARBA00026041"/>
    </source>
</evidence>
<dbReference type="PANTHER" id="PTHR21142:SF2">
    <property type="entry name" value="BETA-SARCOGLYCAN"/>
    <property type="match status" value="1"/>
</dbReference>
<evidence type="ECO:0000256" key="4">
    <source>
        <dbReference type="ARBA" id="ARBA00007574"/>
    </source>
</evidence>
<organism evidence="17 18">
    <name type="scientific">Patiria miniata</name>
    <name type="common">Bat star</name>
    <name type="synonym">Asterina miniata</name>
    <dbReference type="NCBI Taxonomy" id="46514"/>
    <lineage>
        <taxon>Eukaryota</taxon>
        <taxon>Metazoa</taxon>
        <taxon>Echinodermata</taxon>
        <taxon>Eleutherozoa</taxon>
        <taxon>Asterozoa</taxon>
        <taxon>Asteroidea</taxon>
        <taxon>Valvatacea</taxon>
        <taxon>Valvatida</taxon>
        <taxon>Asterinidae</taxon>
        <taxon>Patiria</taxon>
    </lineage>
</organism>
<comment type="subunit">
    <text evidence="15">Cross-link to form 2 major subcomplexes: one consisting of SGCB, SGCD and SGCG and the other consisting of SGCB and SGCD. The association between SGCB and SGCG is particularly strong while SGCA is loosely associated with the other sarcoglycans.</text>
</comment>
<dbReference type="InterPro" id="IPR027659">
    <property type="entry name" value="Sgcb"/>
</dbReference>
<dbReference type="OrthoDB" id="5843723at2759"/>
<keyword evidence="9" id="KW-0735">Signal-anchor</keyword>
<evidence type="ECO:0000256" key="1">
    <source>
        <dbReference type="ARBA" id="ARBA00002860"/>
    </source>
</evidence>
<dbReference type="OMA" id="KGVQGME"/>
<keyword evidence="14" id="KW-0206">Cytoskeleton</keyword>
<keyword evidence="12" id="KW-1015">Disulfide bond</keyword>
<evidence type="ECO:0000256" key="11">
    <source>
        <dbReference type="ARBA" id="ARBA00023136"/>
    </source>
</evidence>
<dbReference type="EnsemblMetazoa" id="XM_038202784.1">
    <property type="protein sequence ID" value="XP_038058712.1"/>
    <property type="gene ID" value="LOC119729993"/>
</dbReference>
<comment type="similarity">
    <text evidence="4">Belongs to the sarcoglycan beta/delta/gamma/zeta family.</text>
</comment>
<evidence type="ECO:0000313" key="17">
    <source>
        <dbReference type="EnsemblMetazoa" id="XP_038058712.1"/>
    </source>
</evidence>
<evidence type="ECO:0000256" key="5">
    <source>
        <dbReference type="ARBA" id="ARBA00015329"/>
    </source>
</evidence>
<dbReference type="Proteomes" id="UP000887568">
    <property type="component" value="Unplaced"/>
</dbReference>
<evidence type="ECO:0000256" key="14">
    <source>
        <dbReference type="ARBA" id="ARBA00023212"/>
    </source>
</evidence>
<keyword evidence="6" id="KW-1003">Cell membrane</keyword>
<dbReference type="PANTHER" id="PTHR21142">
    <property type="entry name" value="SARCOGLYCANS"/>
    <property type="match status" value="1"/>
</dbReference>
<comment type="function">
    <text evidence="1">Component of the sarcoglycan complex, a subcomplex of the dystrophin-glycoprotein complex which forms a link between the F-actin cytoskeleton and the extracellular matrix.</text>
</comment>
<dbReference type="GO" id="GO:0005856">
    <property type="term" value="C:cytoskeleton"/>
    <property type="evidence" value="ECO:0007669"/>
    <property type="project" value="UniProtKB-SubCell"/>
</dbReference>
<dbReference type="GeneID" id="119729993"/>
<dbReference type="AlphaFoldDB" id="A0A914A4D5"/>
<keyword evidence="8 16" id="KW-0812">Transmembrane</keyword>
<keyword evidence="10 16" id="KW-1133">Transmembrane helix</keyword>
<name>A0A914A4D5_PATMI</name>
<evidence type="ECO:0000256" key="3">
    <source>
        <dbReference type="ARBA" id="ARBA00004274"/>
    </source>
</evidence>